<keyword evidence="6" id="KW-0106">Calcium</keyword>
<dbReference type="InterPro" id="IPR000152">
    <property type="entry name" value="EGF-type_Asp/Asn_hydroxyl_site"/>
</dbReference>
<evidence type="ECO:0000256" key="14">
    <source>
        <dbReference type="PROSITE-ProRule" id="PRU00461"/>
    </source>
</evidence>
<evidence type="ECO:0000256" key="3">
    <source>
        <dbReference type="ARBA" id="ARBA00022583"/>
    </source>
</evidence>
<feature type="disulfide bond" evidence="13">
    <location>
        <begin position="3638"/>
        <end position="3650"/>
    </location>
</feature>
<feature type="disulfide bond" evidence="12">
    <location>
        <begin position="334"/>
        <end position="344"/>
    </location>
</feature>
<dbReference type="PANTHER" id="PTHR22722:SF5">
    <property type="entry name" value="LOW-DENSITY LIPOPROTEIN RECEPTOR-RELATED PROTEIN 1B"/>
    <property type="match status" value="1"/>
</dbReference>
<feature type="repeat" description="LDL-receptor class B" evidence="14">
    <location>
        <begin position="1492"/>
        <end position="1534"/>
    </location>
</feature>
<evidence type="ECO:0000256" key="9">
    <source>
        <dbReference type="ARBA" id="ARBA00023157"/>
    </source>
</evidence>
<feature type="disulfide bond" evidence="12">
    <location>
        <begin position="4354"/>
        <end position="4363"/>
    </location>
</feature>
<dbReference type="Gene3D" id="2.10.25.10">
    <property type="entry name" value="Laminin"/>
    <property type="match status" value="9"/>
</dbReference>
<feature type="disulfide bond" evidence="13">
    <location>
        <begin position="2957"/>
        <end position="2969"/>
    </location>
</feature>
<dbReference type="RefSeq" id="XP_062698836.1">
    <property type="nucleotide sequence ID" value="XM_062842852.1"/>
</dbReference>
<dbReference type="SMART" id="SM00181">
    <property type="entry name" value="EGF"/>
    <property type="match status" value="28"/>
</dbReference>
<dbReference type="SUPFAM" id="SSF63825">
    <property type="entry name" value="YWTD domain"/>
    <property type="match status" value="8"/>
</dbReference>
<feature type="repeat" description="LDL-receptor class B" evidence="14">
    <location>
        <begin position="1446"/>
        <end position="1491"/>
    </location>
</feature>
<feature type="domain" description="EGF-like" evidence="17">
    <location>
        <begin position="3122"/>
        <end position="3156"/>
    </location>
</feature>
<evidence type="ECO:0000256" key="11">
    <source>
        <dbReference type="ARBA" id="ARBA00023180"/>
    </source>
</evidence>
<comment type="caution">
    <text evidence="12">Lacks conserved residue(s) required for the propagation of feature annotation.</text>
</comment>
<keyword evidence="8 16" id="KW-0472">Membrane</keyword>
<dbReference type="PROSITE" id="PS01187">
    <property type="entry name" value="EGF_CA"/>
    <property type="match status" value="2"/>
</dbReference>
<dbReference type="InterPro" id="IPR001881">
    <property type="entry name" value="EGF-like_Ca-bd_dom"/>
</dbReference>
<feature type="disulfide bond" evidence="13">
    <location>
        <begin position="2761"/>
        <end position="2776"/>
    </location>
</feature>
<keyword evidence="11" id="KW-0325">Glycoprotein</keyword>
<feature type="disulfide bond" evidence="13">
    <location>
        <begin position="3843"/>
        <end position="3861"/>
    </location>
</feature>
<dbReference type="Pfam" id="PF14670">
    <property type="entry name" value="FXa_inhibition"/>
    <property type="match status" value="1"/>
</dbReference>
<name>A0ABM1YQY9_AEDAL</name>
<dbReference type="Gene3D" id="2.120.10.30">
    <property type="entry name" value="TolB, C-terminal domain"/>
    <property type="match status" value="8"/>
</dbReference>
<feature type="disulfide bond" evidence="12">
    <location>
        <begin position="4496"/>
        <end position="4505"/>
    </location>
</feature>
<dbReference type="SUPFAM" id="SSF57184">
    <property type="entry name" value="Growth factor receptor domain"/>
    <property type="match status" value="3"/>
</dbReference>
<dbReference type="InterPro" id="IPR000742">
    <property type="entry name" value="EGF"/>
</dbReference>
<dbReference type="PROSITE" id="PS01209">
    <property type="entry name" value="LDLRA_1"/>
    <property type="match status" value="12"/>
</dbReference>
<feature type="disulfide bond" evidence="13">
    <location>
        <begin position="2724"/>
        <end position="2739"/>
    </location>
</feature>
<dbReference type="RefSeq" id="XP_062698839.1">
    <property type="nucleotide sequence ID" value="XM_062842855.1"/>
</dbReference>
<dbReference type="EnsemblMetazoa" id="AALFPA23_011367.R16101">
    <property type="protein sequence ID" value="AALFPA23_011367.P16101"/>
    <property type="gene ID" value="AALFPA23_011367"/>
</dbReference>
<feature type="disulfide bond" evidence="13">
    <location>
        <begin position="3895"/>
        <end position="3910"/>
    </location>
</feature>
<feature type="domain" description="EGF-like" evidence="17">
    <location>
        <begin position="4366"/>
        <end position="4402"/>
    </location>
</feature>
<dbReference type="InterPro" id="IPR049883">
    <property type="entry name" value="NOTCH1_EGF-like"/>
</dbReference>
<feature type="disulfide bond" evidence="13">
    <location>
        <begin position="2964"/>
        <end position="2982"/>
    </location>
</feature>
<dbReference type="InterPro" id="IPR011042">
    <property type="entry name" value="6-blade_b-propeller_TolB-like"/>
</dbReference>
<feature type="disulfide bond" evidence="12">
    <location>
        <begin position="4556"/>
        <end position="4565"/>
    </location>
</feature>
<feature type="compositionally biased region" description="Gly residues" evidence="15">
    <location>
        <begin position="95"/>
        <end position="104"/>
    </location>
</feature>
<dbReference type="EnsemblMetazoa" id="AALFPA23_011367.R16098">
    <property type="protein sequence ID" value="AALFPA23_011367.P16098"/>
    <property type="gene ID" value="AALFPA23_011367"/>
</dbReference>
<feature type="disulfide bond" evidence="13">
    <location>
        <begin position="3700"/>
        <end position="3715"/>
    </location>
</feature>
<dbReference type="Proteomes" id="UP000069940">
    <property type="component" value="Unassembled WGS sequence"/>
</dbReference>
<dbReference type="EnsemblMetazoa" id="AALFPA23_011367.R16097">
    <property type="protein sequence ID" value="AALFPA23_011367.P16097"/>
    <property type="gene ID" value="AALFPA23_011367"/>
</dbReference>
<comment type="subcellular location">
    <subcellularLocation>
        <location evidence="1">Membrane</location>
        <topology evidence="1">Single-pass membrane protein</topology>
    </subcellularLocation>
</comment>
<feature type="disulfide bond" evidence="13">
    <location>
        <begin position="1168"/>
        <end position="1183"/>
    </location>
</feature>
<feature type="disulfide bond" evidence="13">
    <location>
        <begin position="2806"/>
        <end position="2821"/>
    </location>
</feature>
<dbReference type="EnsemblMetazoa" id="AALFPA23_011367.R16103">
    <property type="protein sequence ID" value="AALFPA23_011367.P16103"/>
    <property type="gene ID" value="AALFPA23_011367"/>
</dbReference>
<dbReference type="RefSeq" id="XP_062698838.1">
    <property type="nucleotide sequence ID" value="XM_062842854.1"/>
</dbReference>
<feature type="disulfide bond" evidence="13">
    <location>
        <begin position="3681"/>
        <end position="3693"/>
    </location>
</feature>
<evidence type="ECO:0000256" key="8">
    <source>
        <dbReference type="ARBA" id="ARBA00023136"/>
    </source>
</evidence>
<accession>A0ABM1YQY9</accession>
<dbReference type="PROSITE" id="PS01186">
    <property type="entry name" value="EGF_2"/>
    <property type="match status" value="2"/>
</dbReference>
<feature type="disulfide bond" evidence="13">
    <location>
        <begin position="3739"/>
        <end position="3754"/>
    </location>
</feature>
<dbReference type="InterPro" id="IPR009030">
    <property type="entry name" value="Growth_fac_rcpt_cys_sf"/>
</dbReference>
<protein>
    <recommendedName>
        <fullName evidence="17">EGF-like domain-containing protein</fullName>
    </recommendedName>
</protein>
<dbReference type="RefSeq" id="XP_062698843.1">
    <property type="nucleotide sequence ID" value="XM_062842859.1"/>
</dbReference>
<dbReference type="EnsemblMetazoa" id="AALFPA23_011367.R16105">
    <property type="protein sequence ID" value="AALFPA23_011367.P16105"/>
    <property type="gene ID" value="AALFPA23_011367"/>
</dbReference>
<organism evidence="18 19">
    <name type="scientific">Aedes albopictus</name>
    <name type="common">Asian tiger mosquito</name>
    <name type="synonym">Stegomyia albopicta</name>
    <dbReference type="NCBI Taxonomy" id="7160"/>
    <lineage>
        <taxon>Eukaryota</taxon>
        <taxon>Metazoa</taxon>
        <taxon>Ecdysozoa</taxon>
        <taxon>Arthropoda</taxon>
        <taxon>Hexapoda</taxon>
        <taxon>Insecta</taxon>
        <taxon>Pterygota</taxon>
        <taxon>Neoptera</taxon>
        <taxon>Endopterygota</taxon>
        <taxon>Diptera</taxon>
        <taxon>Nematocera</taxon>
        <taxon>Culicoidea</taxon>
        <taxon>Culicidae</taxon>
        <taxon>Culicinae</taxon>
        <taxon>Aedini</taxon>
        <taxon>Aedes</taxon>
        <taxon>Stegomyia</taxon>
    </lineage>
</organism>
<keyword evidence="19" id="KW-1185">Reference proteome</keyword>
<feature type="disulfide bond" evidence="13">
    <location>
        <begin position="3523"/>
        <end position="3541"/>
    </location>
</feature>
<proteinExistence type="predicted"/>
<feature type="repeat" description="LDL-receptor class B" evidence="14">
    <location>
        <begin position="2484"/>
        <end position="2528"/>
    </location>
</feature>
<dbReference type="SMART" id="SM00135">
    <property type="entry name" value="LY"/>
    <property type="match status" value="32"/>
</dbReference>
<feature type="disulfide bond" evidence="13">
    <location>
        <begin position="2705"/>
        <end position="2717"/>
    </location>
</feature>
<feature type="region of interest" description="Disordered" evidence="15">
    <location>
        <begin position="1"/>
        <end position="36"/>
    </location>
</feature>
<dbReference type="PROSITE" id="PS51120">
    <property type="entry name" value="LDLRB"/>
    <property type="match status" value="12"/>
</dbReference>
<feature type="disulfide bond" evidence="12">
    <location>
        <begin position="4333"/>
        <end position="4343"/>
    </location>
</feature>
<feature type="disulfide bond" evidence="13">
    <location>
        <begin position="185"/>
        <end position="200"/>
    </location>
</feature>
<dbReference type="PROSITE" id="PS00022">
    <property type="entry name" value="EGF_1"/>
    <property type="match status" value="6"/>
</dbReference>
<feature type="disulfide bond" evidence="13">
    <location>
        <begin position="166"/>
        <end position="178"/>
    </location>
</feature>
<feature type="disulfide bond" evidence="13">
    <location>
        <begin position="3836"/>
        <end position="3848"/>
    </location>
</feature>
<dbReference type="Pfam" id="PF00058">
    <property type="entry name" value="Ldl_recept_b"/>
    <property type="match status" value="6"/>
</dbReference>
<feature type="domain" description="EGF-like" evidence="17">
    <location>
        <begin position="4571"/>
        <end position="4613"/>
    </location>
</feature>
<dbReference type="Pfam" id="PF00057">
    <property type="entry name" value="Ldl_recept_a"/>
    <property type="match status" value="26"/>
</dbReference>
<feature type="region of interest" description="Disordered" evidence="15">
    <location>
        <begin position="76"/>
        <end position="109"/>
    </location>
</feature>
<feature type="disulfide bond" evidence="13">
    <location>
        <begin position="3727"/>
        <end position="3745"/>
    </location>
</feature>
<evidence type="ECO:0000256" key="4">
    <source>
        <dbReference type="ARBA" id="ARBA00022692"/>
    </source>
</evidence>
<feature type="disulfide bond" evidence="13">
    <location>
        <begin position="3802"/>
        <end position="3820"/>
    </location>
</feature>
<feature type="domain" description="EGF-like" evidence="17">
    <location>
        <begin position="4437"/>
        <end position="4472"/>
    </location>
</feature>
<dbReference type="EnsemblMetazoa" id="AALFPA23_011367.R16104">
    <property type="protein sequence ID" value="AALFPA23_011367.P16104"/>
    <property type="gene ID" value="AALFPA23_011367"/>
</dbReference>
<feature type="disulfide bond" evidence="13">
    <location>
        <begin position="173"/>
        <end position="191"/>
    </location>
</feature>
<feature type="disulfide bond" evidence="12">
    <location>
        <begin position="4370"/>
        <end position="4380"/>
    </location>
</feature>
<dbReference type="RefSeq" id="XP_062698834.1">
    <property type="nucleotide sequence ID" value="XM_062842850.1"/>
</dbReference>
<feature type="disulfide bond" evidence="13">
    <location>
        <begin position="3008"/>
        <end position="3026"/>
    </location>
</feature>
<feature type="disulfide bond" evidence="12">
    <location>
        <begin position="4441"/>
        <end position="4451"/>
    </location>
</feature>
<feature type="repeat" description="LDL-receptor class B" evidence="14">
    <location>
        <begin position="1582"/>
        <end position="1626"/>
    </location>
</feature>
<feature type="disulfide bond" evidence="12">
    <location>
        <begin position="4575"/>
        <end position="4585"/>
    </location>
</feature>
<feature type="disulfide bond" evidence="13">
    <location>
        <begin position="3516"/>
        <end position="3528"/>
    </location>
</feature>
<feature type="disulfide bond" evidence="13">
    <location>
        <begin position="3688"/>
        <end position="3706"/>
    </location>
</feature>
<feature type="disulfide bond" evidence="13">
    <location>
        <begin position="3606"/>
        <end position="3624"/>
    </location>
</feature>
<dbReference type="EnsemblMetazoa" id="AALFPA23_011367.R16102">
    <property type="protein sequence ID" value="AALFPA23_011367.P16102"/>
    <property type="gene ID" value="AALFPA23_011367"/>
</dbReference>
<dbReference type="RefSeq" id="XP_062698841.1">
    <property type="nucleotide sequence ID" value="XM_062842857.1"/>
</dbReference>
<feature type="disulfide bond" evidence="13">
    <location>
        <begin position="3052"/>
        <end position="3070"/>
    </location>
</feature>
<dbReference type="PROSITE" id="PS50026">
    <property type="entry name" value="EGF_3"/>
    <property type="match status" value="8"/>
</dbReference>
<sequence length="4789" mass="535407">MNENKNSCQREQQQLEQKTTAVSGSRERKRMGLSRSEKSATMMLVAGLGLVLFVVAATLQPTTAVVIEESASSAGAGASAPTVVSGSGLDDDDGGGGGAGGVDGDGSDAEKSYVSDGVINYGIQNNKKEEPAWGPGRAEAVLSIGKRSLPTTNAPPAYDSDFLVTCPRSHFTCGDGKCIPQHWKCDTYTDCTDGSDEIDCDKAHQCKEEQFQCKLTNKCIPRSWTCDGDADCGVVEKFRTIDVSDEDAELCRSSKHCLPTQTVCSNGKCLDIEKFCDGEWDCSNDELRCPKGNTSECDTLQCSFDCRQTPNGPKCFCAKGSQPNGSLCEDFDECQIEGICDQTCKNLPGSYKCTCASGYARVDNKCLAINTPKEEPMSLLFATSIDVQKFPVINGSVVVNEMSPSIKLPLHNIRALEMYHRNRTICLIRSATTTRFECYNVDMVSHTWHMPLPDLFPNIDSVDQVSVDWISGNWYFLDDQREIIFVCSASMEHCTIVLENDLMKPRGMALDPTVGFLFFTKWGKSLASVERSFLDGSNRTSIVLKKIVYPHGVALDLALQHTYWVDTYLDSIERVDYDGNNRWFLKKSANFMINLQSIHTVNVFESTIFLASWKNRSVVAIDKFTTEAKLVATDISRAFHLHVFHRQKQPETAHPCRRHNGGCDHLCIPVWKKSVAIGLCMCSPGYRLKSKTQCVLIKRPTFLIYAKSNPGIIRGIPLGIKSQEAIVPVTDLGRDITFDYHIEDQLIFFAHHDKTQSKFSIESQKLDGTGREKLWEAEGSCDGLSYDWIGNNLFYTNSERGHITVLKLGSRRIAHVVLRDLLRPQSIALDPKKGMMYWSSWAPDDGKIEWAWMDGNRRDTLVDGKIRPMIWPSGLVLDQIQKRLYWCDSRTGLIESVTLDGQDRTLLYDGMAGNHYPVTIGVYKQQIYFSDNVKGNIERLNMSDPSATDTIAVVKPRLFGLKIFDNLTQYNSNHQQLCDNECPGICINTPVRPECACEESFVLNENRTACVPIAAINSPPMKCPNETNFLCKNGVQCIDQRFTCDDDRDCDDGSDEEQTPDGPCNPNCDLEHNFKCDDQRCINRSLVCDGTVNCIDETDEDYANCSNVTCVDNFFQCATSRRCIPKAWVCDRHPDCGPSDLSDEPPHCHKCSEFECKNGVCITFAQLCDGENNCGDNSDEVQCDVECKPNEFYCSPYGCIDRSQMCDPKLNCLNAFSGCDQPVNGSFSGTTIVPPEPVKTADEVKLAQCTQEAKQFCATDQNCTNHYLNQCKNATLPTACLYPDRICRPTNVCIKVDQLCDGRMDCPDNTDEGFRCKDQLCDKATRECSHTCHNAPEGFVCSCPEHLFLQPNLKDCKVDHACEHWGTCSQVCTPDGKHYKCSCKEGYTLTFDKFTCRSNNPDAPHVIFSNRQEIRGVDLNTLAVKNFYTSLRNTIALDFLWGNESIQIFWTDVIDDKIFRGTLTGDSLSNVEAVVQSGLSTAEGLAVDWIGLNLYWIDSNLDQIEVAKTNGNYRRTLVAGDMVNPRAIALDPMEGLLFWTDWEEGAPRLERCTMAGEDRTTIKYVGSDGGWPNGITLDYVLKRVYWIDARSDSIHTIDYNGLNHHLVIKDQEVLSHPFSITLFDNYVYWTDWRTNSVIRANKWNGTDVTVIQRTQSQPFGIQILHSSRQPNDRNNNPCATNNGGCSHLCLLSVNQTYQCACPHVMRLDTDKKRCVQNEEILLFVMSTEIRGVDLQQPNHYTIPTISHQTQVVQPAVLDYDISEGRLFWNDIQLNEIKSSYLATGPIETILDTDISNSMGFAVDWISKLLFISTGTETTSRILACNMKGEYMTEILTELSLVNSLVVHPSKGVLYFATSRDASKLYEMYSCRMDGSEKKLISNSTFFPMESLVLDYATERLYYITSKLGEIYYYDIQSEKIIEVLGAIGSHSISTMTIYREHIYFDDGHESRIMRCNKNLCRDQEIVRNNTGGVNAIRMYHPGAQNGTNSCQQSGGGGCHHLCVPLSAETHTCKCAMGYRTDPQDASRCVGIDNFLIYSIGHQLKGLAVGKALNPKEVVLGPLQKISLATAIDYHAKSDFVFIADSDRGSITKIKRDGSERSVIVSNFEQVVDGNSLDWLGGIALDWVADNIYWTDQKRNLIEVARLNGSMRYVVASNLESPQLIAVDPVNGYIFYAGKGKIGRTGLDGTGKFILVNQTTMISDLTLDIENQAVYWCEVQTDSIWRVDYDGNMKKVLLNNTLDNVQTLDLYEENVFWSDVRGNIKVANVKNLTNYWSVIEADSNPMKDIKIFSSEKQKTTNACGKDNGGCEHLCLFNGTHPVCACSHGKVSTIDYKTCEPYDSFLIYSRVSAIESIHLTDSQNRNGPIPEIQNSTLLKNTIALTYDYDRSLIYYSDVEFSSINSVYFNGSDHRQIITKQLTVEGLAYNPITKHLFWTSNNEASIRSLDMSNITHDPKTNAGLVKELIKLKPTDKPRGIAVEPCLAMIYWTNWNPLSASIQRAYPSGYGLESIITTDIRMPNAITLDYQAKKLYWADARYDKIERADYDGRNRVVLAHSTPKHPFAMAVYGDLLFWTDWILHAVIRANKYSGSDVLWLRNDIVRPMGIVAVQKIDQDCSADPCRVLNGGCEDVCMVDAAGMIKCNCTQGVLAKDGRRCVPSQSSHCSADAFSCTVGGCIPFYLTCDKISHCIDGSDEMPSFCDSRQCPKGFFLCTNRRCIPESQHCDNIQNCGDGSDELNCPCDPETKFRCNNGLCISNKMRCDNDPDCADASDEIGCPKVRNCSAMHSGEFLQCPNTTACYMASWVCDGENDCWDNSDEQNCSMSIAPTCPTDKFLCDNGHCIPQNWRCDNEDDCLDGTVTSLSSDEVNCTRHCKPNQFQCLNTSECIPNSWQCDNNPDCADGSDEGEHCQQRVCPDWEFQCPGSGRCIPKKWMCDGEVDCFNDGADEKNCDTVAIGCDLESFTCHSGECVSRLFVCDGDADCLDGSDEPINCTESSAPTACKPDEFRCKNQKCIPNNLTCNVNNDCEDGSDEDIQLCKNTTLICAGPELFRCESGVCITSGLLCDGHDDCGDWSDEKSCQINECDQMPDLCAHTCEDREVGYECKCRPGFKVNAINKHLCEDIDECLDRPCSQICINTYGSYHCTCQEGYVSRENGSCKADSIETMKLIFSNRYYVREVDLNGSMTILAHNLSNAVALDFDWETKCYYWSDVNSVISSIKRMCLSSNKTETLHKSTLKNPDGLAIDWVARNLYWCDKSLDTIEISKLDGRYRKILISENLQEPRAIVLDPFRRNMYWTDWGDQPYIGKAGMDGSNQTMLVKNHLGWPNALTISFETNELFWGDAREDFIAVSDLEGRNRKVIIYRDMHPSMNLHHVFAIAVWEDRVYWTDWETKSIEYCHKYRGDQCGNVIKTIHRPMDLRVFHPYRQRKPAEDPCLLAGCSTLCLLSPDAPGYKCACPDNFILGVDNKTCISNCSSAQFLCNSTFKCIPYYWKCDKQDDCGDNSDEPDDCPEFACESGQFQCDNNKCISPSSICDGIDQCGDDSDEKDCDDYECFNSQFKCARSGNHSAFCLDGHKRCDAKLDCYNGEDEIGCNVTACADHQFKCGSGKCITKVWACDGDVDCPDGSDEKNCGERTCDVGEFRCNNGRCIPNSWRCDGEDDCQDGEDEKDNCKQPDVVTCESSYFRCNNSKCIPGRWQCDYENDCGDNSDEVNCKMRNCSESEFRCRDGYCIRGIRQCDGEYNCVDHSDEEDCDLSCKPDEFKCTGQNLCVSTKLLCDGDNDCIDGSDEENCECHEDEYRCDNGKCILRSWVCDGIDDCLDRSDEKFEYCHEHGCNKRAFKCSNSNCIRKGLVCDNKDDCGDNSDEKTSMCHKCPAGTFRCSSDSKCIPSGFRCDGHPNCVDESDELGCIRTDCGFGSCSQICLVKKGYYNCQCASGYRKGPLRNDTCVAAEEPGLLLVSSESDFRSIYQGTTVMGFLQTSSKKIDRFDFSITKHNITLFWIDSLEKSLQKVHMDTSVKVEESVEFPHNVKPRALPSSDRVKTLDGTHSTTILKDQTVIPLAIACDWLTEHIYVINKKQSNIFVINFNGTNQTTLTATGKHPIDIVVDPINRVMVWSVMEAIILSGMDGYKKQKLVHANIEWASGLAIDQTTNRLYWADYRKSTIETCLLMTGGDRHVIREMYDYSKPKLLDVFEDSIYVILYNQSILRLNKFGRDNGTEVFQGTRGYRSSDLHYIHPLKHNRKAANPCSMYPCHESAVCLLSIEIPLGRRCLCPDNHQIVNDTSPMVQCAKETPIECKLPCNFGQCVIENGAPRCKCPGLFDGKYCEHYICSEYCKNRGACYIVNNVRKCTCLPQWTGERCDISTEACLQHCHNGGNCSISNNGSLSCSCPKDYTGPQCEHCSNFRCENGGICRKTATDRDQCECQDGFSGRSCEVNNCVDYCHNGGGCAIEKGYPKCSCPDGSYGDRCENQNCKELCRNGGFCMIGPKPFCSCRKGYEGQYCEIDLCDSTENRPEYCPPVRPSPSPLPISCEHYVCSNTGHCLELRGKPICNCTNQYGGKHCQMYVGYSNPCNNYCKNSGICQLDVYAAWNVTYVPTCVCVGEWTGTQCERPPNCIEECGTCMVNSFINECMCEDGSLSTCLKQIAVAELEDRDRAGYTLSILAIVLFVILIAVAGFGGALYGLKKRRGGLPFSHARLTENVEITNPMYLGDVEEVPSFVHEDDKAHFANPVYDSMYAGSVNVHADSSSIPSNSAHPLLTMSGSAPEEKKGLLQHTLDDSSAQDLL</sequence>
<dbReference type="SUPFAM" id="SSF57196">
    <property type="entry name" value="EGF/Laminin"/>
    <property type="match status" value="2"/>
</dbReference>
<dbReference type="InterPro" id="IPR023415">
    <property type="entry name" value="LDLR_class-A_CS"/>
</dbReference>
<dbReference type="SUPFAM" id="SSF57424">
    <property type="entry name" value="LDL receptor-like module"/>
    <property type="match status" value="27"/>
</dbReference>
<feature type="repeat" description="LDL-receptor class B" evidence="14">
    <location>
        <begin position="3205"/>
        <end position="3249"/>
    </location>
</feature>
<feature type="disulfide bond" evidence="12">
    <location>
        <begin position="4476"/>
        <end position="4486"/>
    </location>
</feature>
<feature type="disulfide bond" evidence="12">
    <location>
        <begin position="4392"/>
        <end position="4401"/>
    </location>
</feature>
<evidence type="ECO:0000256" key="13">
    <source>
        <dbReference type="PROSITE-ProRule" id="PRU00124"/>
    </source>
</evidence>
<evidence type="ECO:0000259" key="17">
    <source>
        <dbReference type="PROSITE" id="PS50026"/>
    </source>
</evidence>
<dbReference type="GeneID" id="109623365"/>
<keyword evidence="7 16" id="KW-1133">Transmembrane helix</keyword>
<feature type="disulfide bond" evidence="13">
    <location>
        <begin position="3720"/>
        <end position="3732"/>
    </location>
</feature>
<dbReference type="RefSeq" id="XP_062698842.1">
    <property type="nucleotide sequence ID" value="XM_062842858.1"/>
</dbReference>
<feature type="disulfide bond" evidence="13">
    <location>
        <begin position="1076"/>
        <end position="1094"/>
    </location>
</feature>
<feature type="disulfide bond" evidence="13">
    <location>
        <begin position="264"/>
        <end position="282"/>
    </location>
</feature>
<keyword evidence="4 16" id="KW-0812">Transmembrane</keyword>
<feature type="domain" description="EGF-like" evidence="17">
    <location>
        <begin position="4329"/>
        <end position="4364"/>
    </location>
</feature>
<evidence type="ECO:0000256" key="10">
    <source>
        <dbReference type="ARBA" id="ARBA00023170"/>
    </source>
</evidence>
<dbReference type="RefSeq" id="XP_062698835.1">
    <property type="nucleotide sequence ID" value="XM_062842851.1"/>
</dbReference>
<feature type="repeat" description="LDL-receptor class B" evidence="14">
    <location>
        <begin position="834"/>
        <end position="881"/>
    </location>
</feature>
<feature type="disulfide bond" evidence="13">
    <location>
        <begin position="2829"/>
        <end position="2841"/>
    </location>
</feature>
<dbReference type="PROSITE" id="PS50068">
    <property type="entry name" value="LDLRA_2"/>
    <property type="match status" value="29"/>
</dbReference>
<keyword evidence="5" id="KW-0677">Repeat</keyword>
<dbReference type="CDD" id="cd00054">
    <property type="entry name" value="EGF_CA"/>
    <property type="match status" value="2"/>
</dbReference>
<keyword evidence="3" id="KW-0254">Endocytosis</keyword>
<feature type="transmembrane region" description="Helical" evidence="16">
    <location>
        <begin position="39"/>
        <end position="59"/>
    </location>
</feature>
<evidence type="ECO:0000256" key="12">
    <source>
        <dbReference type="PROSITE-ProRule" id="PRU00076"/>
    </source>
</evidence>
<feature type="disulfide bond" evidence="13">
    <location>
        <begin position="2712"/>
        <end position="2730"/>
    </location>
</feature>
<keyword evidence="9 12" id="KW-1015">Disulfide bond</keyword>
<feature type="repeat" description="LDL-receptor class B" evidence="14">
    <location>
        <begin position="882"/>
        <end position="926"/>
    </location>
</feature>
<feature type="transmembrane region" description="Helical" evidence="16">
    <location>
        <begin position="4661"/>
        <end position="4687"/>
    </location>
</feature>
<dbReference type="SMART" id="SM00179">
    <property type="entry name" value="EGF_CA"/>
    <property type="match status" value="10"/>
</dbReference>
<feature type="disulfide bond" evidence="13">
    <location>
        <begin position="3535"/>
        <end position="3550"/>
    </location>
</feature>
<feature type="disulfide bond" evidence="13">
    <location>
        <begin position="2749"/>
        <end position="2767"/>
    </location>
</feature>
<dbReference type="EnsemblMetazoa" id="AALFPA23_011367.R16099">
    <property type="protein sequence ID" value="AALFPA23_011367.P16099"/>
    <property type="gene ID" value="AALFPA23_011367"/>
</dbReference>
<feature type="disulfide bond" evidence="13">
    <location>
        <begin position="257"/>
        <end position="269"/>
    </location>
</feature>
<evidence type="ECO:0000256" key="7">
    <source>
        <dbReference type="ARBA" id="ARBA00022989"/>
    </source>
</evidence>
<dbReference type="RefSeq" id="XP_062698837.1">
    <property type="nucleotide sequence ID" value="XM_062842853.1"/>
</dbReference>
<dbReference type="PROSITE" id="PS00010">
    <property type="entry name" value="ASX_HYDROXYL"/>
    <property type="match status" value="3"/>
</dbReference>
<evidence type="ECO:0000256" key="5">
    <source>
        <dbReference type="ARBA" id="ARBA00022737"/>
    </source>
</evidence>
<reference evidence="18" key="2">
    <citation type="submission" date="2025-05" db="UniProtKB">
        <authorList>
            <consortium name="EnsemblMetazoa"/>
        </authorList>
    </citation>
    <scope>IDENTIFICATION</scope>
    <source>
        <strain evidence="18">Foshan</strain>
    </source>
</reference>
<feature type="disulfide bond" evidence="13">
    <location>
        <begin position="2671"/>
        <end position="2689"/>
    </location>
</feature>
<feature type="repeat" description="LDL-receptor class B" evidence="14">
    <location>
        <begin position="2129"/>
        <end position="2170"/>
    </location>
</feature>
<feature type="disulfide bond" evidence="13">
    <location>
        <begin position="3795"/>
        <end position="3807"/>
    </location>
</feature>
<dbReference type="InterPro" id="IPR036055">
    <property type="entry name" value="LDL_receptor-like_sf"/>
</dbReference>
<evidence type="ECO:0000313" key="19">
    <source>
        <dbReference type="Proteomes" id="UP000069940"/>
    </source>
</evidence>
<feature type="disulfide bond" evidence="13">
    <location>
        <begin position="3778"/>
        <end position="3793"/>
    </location>
</feature>
<dbReference type="RefSeq" id="XP_062698840.1">
    <property type="nucleotide sequence ID" value="XM_062842856.1"/>
</dbReference>
<dbReference type="CDD" id="cd00112">
    <property type="entry name" value="LDLa"/>
    <property type="match status" value="26"/>
</dbReference>
<evidence type="ECO:0000256" key="16">
    <source>
        <dbReference type="SAM" id="Phobius"/>
    </source>
</evidence>
<feature type="compositionally biased region" description="Polar residues" evidence="15">
    <location>
        <begin position="1"/>
        <end position="23"/>
    </location>
</feature>
<feature type="disulfide bond" evidence="13">
    <location>
        <begin position="3001"/>
        <end position="3013"/>
    </location>
</feature>
<feature type="disulfide bond" evidence="13">
    <location>
        <begin position="3618"/>
        <end position="3633"/>
    </location>
</feature>
<feature type="disulfide bond" evidence="13">
    <location>
        <begin position="3064"/>
        <end position="3079"/>
    </location>
</feature>
<dbReference type="SMART" id="SM00192">
    <property type="entry name" value="LDLa"/>
    <property type="match status" value="30"/>
</dbReference>
<dbReference type="EnsemblMetazoa" id="AALFPA23_011367.R16100">
    <property type="protein sequence ID" value="AALFPA23_011367.P16100"/>
    <property type="gene ID" value="AALFPA23_011367"/>
</dbReference>
<feature type="compositionally biased region" description="Low complexity" evidence="15">
    <location>
        <begin position="76"/>
        <end position="88"/>
    </location>
</feature>
<dbReference type="InterPro" id="IPR051221">
    <property type="entry name" value="LDLR-related"/>
</dbReference>
<dbReference type="Gene3D" id="4.10.400.10">
    <property type="entry name" value="Low-density Lipoprotein Receptor"/>
    <property type="match status" value="27"/>
</dbReference>
<feature type="repeat" description="LDL-receptor class B" evidence="14">
    <location>
        <begin position="3293"/>
        <end position="3336"/>
    </location>
</feature>
<dbReference type="Pfam" id="PF07645">
    <property type="entry name" value="EGF_CA"/>
    <property type="match status" value="3"/>
</dbReference>
<feature type="domain" description="EGF-like" evidence="17">
    <location>
        <begin position="330"/>
        <end position="367"/>
    </location>
</feature>
<feature type="domain" description="EGF-like" evidence="17">
    <location>
        <begin position="4473"/>
        <end position="4506"/>
    </location>
</feature>
<dbReference type="EnsemblMetazoa" id="AALFPA23_011367.R16106">
    <property type="protein sequence ID" value="AALFPA23_011367.P16106"/>
    <property type="gene ID" value="AALFPA23_011367"/>
</dbReference>
<feature type="disulfide bond" evidence="13">
    <location>
        <begin position="2836"/>
        <end position="2854"/>
    </location>
</feature>
<feature type="disulfide bond" evidence="13">
    <location>
        <begin position="3599"/>
        <end position="3611"/>
    </location>
</feature>
<dbReference type="PANTHER" id="PTHR22722">
    <property type="entry name" value="LOW-DENSITY LIPOPROTEIN RECEPTOR-RELATED PROTEIN 2-RELATED"/>
    <property type="match status" value="1"/>
</dbReference>
<feature type="disulfide bond" evidence="13">
    <location>
        <begin position="3579"/>
        <end position="3594"/>
    </location>
</feature>
<evidence type="ECO:0000256" key="1">
    <source>
        <dbReference type="ARBA" id="ARBA00004167"/>
    </source>
</evidence>
<feature type="repeat" description="LDL-receptor class B" evidence="14">
    <location>
        <begin position="3250"/>
        <end position="3292"/>
    </location>
</feature>
<feature type="repeat" description="LDL-receptor class B" evidence="14">
    <location>
        <begin position="2211"/>
        <end position="2253"/>
    </location>
</feature>
<dbReference type="PRINTS" id="PR00261">
    <property type="entry name" value="LDLRECEPTOR"/>
</dbReference>
<feature type="disulfide bond" evidence="13">
    <location>
        <begin position="1156"/>
        <end position="1174"/>
    </location>
</feature>
<feature type="disulfide bond" evidence="13">
    <location>
        <begin position="3645"/>
        <end position="3663"/>
    </location>
</feature>
<feature type="disulfide bond" evidence="12">
    <location>
        <begin position="4603"/>
        <end position="4612"/>
    </location>
</feature>
<evidence type="ECO:0000256" key="15">
    <source>
        <dbReference type="SAM" id="MobiDB-lite"/>
    </source>
</evidence>
<feature type="domain" description="EGF-like" evidence="17">
    <location>
        <begin position="4530"/>
        <end position="4566"/>
    </location>
</feature>
<dbReference type="InterPro" id="IPR000033">
    <property type="entry name" value="LDLR_classB_rpt"/>
</dbReference>
<reference evidence="19" key="1">
    <citation type="journal article" date="2015" name="Proc. Natl. Acad. Sci. U.S.A.">
        <title>Genome sequence of the Asian Tiger mosquito, Aedes albopictus, reveals insights into its biology, genetics, and evolution.</title>
        <authorList>
            <person name="Chen X.G."/>
            <person name="Jiang X."/>
            <person name="Gu J."/>
            <person name="Xu M."/>
            <person name="Wu Y."/>
            <person name="Deng Y."/>
            <person name="Zhang C."/>
            <person name="Bonizzoni M."/>
            <person name="Dermauw W."/>
            <person name="Vontas J."/>
            <person name="Armbruster P."/>
            <person name="Huang X."/>
            <person name="Yang Y."/>
            <person name="Zhang H."/>
            <person name="He W."/>
            <person name="Peng H."/>
            <person name="Liu Y."/>
            <person name="Wu K."/>
            <person name="Chen J."/>
            <person name="Lirakis M."/>
            <person name="Topalis P."/>
            <person name="Van Leeuwen T."/>
            <person name="Hall A.B."/>
            <person name="Jiang X."/>
            <person name="Thorpe C."/>
            <person name="Mueller R.L."/>
            <person name="Sun C."/>
            <person name="Waterhouse R.M."/>
            <person name="Yan G."/>
            <person name="Tu Z.J."/>
            <person name="Fang X."/>
            <person name="James A.A."/>
        </authorList>
    </citation>
    <scope>NUCLEOTIDE SEQUENCE [LARGE SCALE GENOMIC DNA]</scope>
    <source>
        <strain evidence="19">Foshan</strain>
    </source>
</reference>
<feature type="disulfide bond" evidence="12">
    <location>
        <begin position="4462"/>
        <end position="4471"/>
    </location>
</feature>
<feature type="disulfide bond" evidence="13">
    <location>
        <begin position="2664"/>
        <end position="2676"/>
    </location>
</feature>
<dbReference type="InterPro" id="IPR002172">
    <property type="entry name" value="LDrepeatLR_classA_rpt"/>
</dbReference>
<dbReference type="InterPro" id="IPR018097">
    <property type="entry name" value="EGF_Ca-bd_CS"/>
</dbReference>
<evidence type="ECO:0000256" key="6">
    <source>
        <dbReference type="ARBA" id="ARBA00022837"/>
    </source>
</evidence>
<keyword evidence="10" id="KW-0675">Receptor</keyword>
<feature type="repeat" description="LDL-receptor class B" evidence="14">
    <location>
        <begin position="2529"/>
        <end position="2571"/>
    </location>
</feature>
<evidence type="ECO:0000256" key="2">
    <source>
        <dbReference type="ARBA" id="ARBA00022536"/>
    </source>
</evidence>
<evidence type="ECO:0000313" key="18">
    <source>
        <dbReference type="EnsemblMetazoa" id="AALFPA23_011367.P16103"/>
    </source>
</evidence>
<keyword evidence="2 12" id="KW-0245">EGF-like domain</keyword>